<dbReference type="EMBL" id="NSCM01000026">
    <property type="protein sequence ID" value="RAX10914.1"/>
    <property type="molecule type" value="Genomic_DNA"/>
</dbReference>
<evidence type="ECO:0000313" key="1">
    <source>
        <dbReference type="EMBL" id="RAX10914.1"/>
    </source>
</evidence>
<organism evidence="1 2">
    <name type="scientific">Photorhabdus bodei</name>
    <dbReference type="NCBI Taxonomy" id="2029681"/>
    <lineage>
        <taxon>Bacteria</taxon>
        <taxon>Pseudomonadati</taxon>
        <taxon>Pseudomonadota</taxon>
        <taxon>Gammaproteobacteria</taxon>
        <taxon>Enterobacterales</taxon>
        <taxon>Morganellaceae</taxon>
        <taxon>Photorhabdus</taxon>
    </lineage>
</organism>
<dbReference type="Proteomes" id="UP000250919">
    <property type="component" value="Unassembled WGS sequence"/>
</dbReference>
<reference evidence="1 2" key="1">
    <citation type="journal article" date="2018" name="Int. J. Syst. Evol. Microbiol.">
        <title>Whole-genome-based revisit of Photorhabdus phylogeny: proposal for the elevation of most Photorhabdus subspecies to the species level and description of one novel species Photorhabdus bodei sp. nov., and one novel subspecies Photorhabdus laumondii subsp. clarkei subsp. nov.</title>
        <authorList>
            <person name="Machado R.A.R."/>
            <person name="Wuthrich D."/>
            <person name="Kuhnert P."/>
            <person name="Arce C.C.M."/>
            <person name="Thonen L."/>
            <person name="Ruiz C."/>
            <person name="Zhang X."/>
            <person name="Robert C.A.M."/>
            <person name="Karimi J."/>
            <person name="Kamali S."/>
            <person name="Ma J."/>
            <person name="Bruggmann R."/>
            <person name="Erb M."/>
        </authorList>
    </citation>
    <scope>NUCLEOTIDE SEQUENCE [LARGE SCALE GENOMIC DNA]</scope>
    <source>
        <strain evidence="1 2">LJ24-63</strain>
    </source>
</reference>
<sequence length="69" mass="8259">MLLFYYFYLKKFGQVLTLYEIGVHDKVRALMQKPGAFKRAEGSIQSRFISQIQRGERVDFENNYDFVEE</sequence>
<proteinExistence type="predicted"/>
<name>A0A329X1V0_9GAMM</name>
<evidence type="ECO:0000313" key="2">
    <source>
        <dbReference type="Proteomes" id="UP000250919"/>
    </source>
</evidence>
<protein>
    <submittedName>
        <fullName evidence="1">Uncharacterized protein</fullName>
    </submittedName>
</protein>
<gene>
    <name evidence="1" type="ORF">CKY02_14535</name>
</gene>
<dbReference type="AlphaFoldDB" id="A0A329X1V0"/>
<comment type="caution">
    <text evidence="1">The sequence shown here is derived from an EMBL/GenBank/DDBJ whole genome shotgun (WGS) entry which is preliminary data.</text>
</comment>
<accession>A0A329X1V0</accession>